<organism evidence="1 2">
    <name type="scientific">Flavobacterium bomense</name>
    <dbReference type="NCBI Taxonomy" id="2497483"/>
    <lineage>
        <taxon>Bacteria</taxon>
        <taxon>Pseudomonadati</taxon>
        <taxon>Bacteroidota</taxon>
        <taxon>Flavobacteriia</taxon>
        <taxon>Flavobacteriales</taxon>
        <taxon>Flavobacteriaceae</taxon>
        <taxon>Flavobacterium</taxon>
    </lineage>
</organism>
<dbReference type="RefSeq" id="WP_126561471.1">
    <property type="nucleotide sequence ID" value="NZ_RYDJ01000001.1"/>
</dbReference>
<proteinExistence type="predicted"/>
<protein>
    <submittedName>
        <fullName evidence="1">Uncharacterized protein</fullName>
    </submittedName>
</protein>
<sequence length="107" mass="11817">MINQVEDSAQVVGCKNQSNISCGAFYGFRCHDIIKIPLPLYYSLAKSGTGCRMFDDGLSSAVYFIIILDSDFILINKIGILEAFNETAFGIFGAFFKSSQLRQALDL</sequence>
<reference evidence="1 2" key="1">
    <citation type="submission" date="2018-12" db="EMBL/GenBank/DDBJ databases">
        <title>Flavobacterium sp. nov., isolated from glacier ice.</title>
        <authorList>
            <person name="Liu Q."/>
            <person name="Xin Y.-H."/>
        </authorList>
    </citation>
    <scope>NUCLEOTIDE SEQUENCE [LARGE SCALE GENOMIC DNA]</scope>
    <source>
        <strain evidence="1 2">RB1N8</strain>
    </source>
</reference>
<dbReference type="AlphaFoldDB" id="A0A3S0QAL7"/>
<comment type="caution">
    <text evidence="1">The sequence shown here is derived from an EMBL/GenBank/DDBJ whole genome shotgun (WGS) entry which is preliminary data.</text>
</comment>
<evidence type="ECO:0000313" key="2">
    <source>
        <dbReference type="Proteomes" id="UP000280825"/>
    </source>
</evidence>
<evidence type="ECO:0000313" key="1">
    <source>
        <dbReference type="EMBL" id="RTZ08235.1"/>
    </source>
</evidence>
<dbReference type="Proteomes" id="UP000280825">
    <property type="component" value="Unassembled WGS sequence"/>
</dbReference>
<gene>
    <name evidence="1" type="ORF">EKL98_02650</name>
</gene>
<accession>A0A3S0QAL7</accession>
<dbReference type="EMBL" id="RYDJ01000001">
    <property type="protein sequence ID" value="RTZ08235.1"/>
    <property type="molecule type" value="Genomic_DNA"/>
</dbReference>
<keyword evidence="2" id="KW-1185">Reference proteome</keyword>
<name>A0A3S0QAL7_9FLAO</name>